<evidence type="ECO:0000259" key="1">
    <source>
        <dbReference type="Pfam" id="PF20150"/>
    </source>
</evidence>
<organism evidence="2 3">
    <name type="scientific">Myriangium duriaei CBS 260.36</name>
    <dbReference type="NCBI Taxonomy" id="1168546"/>
    <lineage>
        <taxon>Eukaryota</taxon>
        <taxon>Fungi</taxon>
        <taxon>Dikarya</taxon>
        <taxon>Ascomycota</taxon>
        <taxon>Pezizomycotina</taxon>
        <taxon>Dothideomycetes</taxon>
        <taxon>Dothideomycetidae</taxon>
        <taxon>Myriangiales</taxon>
        <taxon>Myriangiaceae</taxon>
        <taxon>Myriangium</taxon>
    </lineage>
</organism>
<dbReference type="InterPro" id="IPR045518">
    <property type="entry name" value="2EXR"/>
</dbReference>
<name>A0A9P4IX55_9PEZI</name>
<dbReference type="Pfam" id="PF20150">
    <property type="entry name" value="2EXR"/>
    <property type="match status" value="1"/>
</dbReference>
<evidence type="ECO:0000313" key="2">
    <source>
        <dbReference type="EMBL" id="KAF2148489.1"/>
    </source>
</evidence>
<accession>A0A9P4IX55</accession>
<sequence length="293" mass="34373">MQESGCNEFHLLCQLPPEIRLKIWQEALFTFPGPTLYTWKKNLWERTWQAQRNQDGPFTSRRIDMLRTNRLDVPLPIPMLGVDHEARNVALGWIEQHGLVPNGSDFTVTRRFEPEIDVLYFSYPSFRRFRHEALKLWLGEHGMDYPVLDNPIGQVAFHQQVLLNMTDHEFEMLFEIFDKVNVLHIICDDGTPGLTSENWRETELSAECWWQIKSGYGGTFVWNRENGNFVLQLQPEDIGTILEPSQDLGKQRLQDLEQRLDRVCGVIAQVLRDYFDQVDEFELRPVSICHRGK</sequence>
<dbReference type="AlphaFoldDB" id="A0A9P4IX55"/>
<dbReference type="EMBL" id="ML996093">
    <property type="protein sequence ID" value="KAF2148489.1"/>
    <property type="molecule type" value="Genomic_DNA"/>
</dbReference>
<dbReference type="Proteomes" id="UP000799439">
    <property type="component" value="Unassembled WGS sequence"/>
</dbReference>
<reference evidence="2" key="1">
    <citation type="journal article" date="2020" name="Stud. Mycol.">
        <title>101 Dothideomycetes genomes: a test case for predicting lifestyles and emergence of pathogens.</title>
        <authorList>
            <person name="Haridas S."/>
            <person name="Albert R."/>
            <person name="Binder M."/>
            <person name="Bloem J."/>
            <person name="Labutti K."/>
            <person name="Salamov A."/>
            <person name="Andreopoulos B."/>
            <person name="Baker S."/>
            <person name="Barry K."/>
            <person name="Bills G."/>
            <person name="Bluhm B."/>
            <person name="Cannon C."/>
            <person name="Castanera R."/>
            <person name="Culley D."/>
            <person name="Daum C."/>
            <person name="Ezra D."/>
            <person name="Gonzalez J."/>
            <person name="Henrissat B."/>
            <person name="Kuo A."/>
            <person name="Liang C."/>
            <person name="Lipzen A."/>
            <person name="Lutzoni F."/>
            <person name="Magnuson J."/>
            <person name="Mondo S."/>
            <person name="Nolan M."/>
            <person name="Ohm R."/>
            <person name="Pangilinan J."/>
            <person name="Park H.-J."/>
            <person name="Ramirez L."/>
            <person name="Alfaro M."/>
            <person name="Sun H."/>
            <person name="Tritt A."/>
            <person name="Yoshinaga Y."/>
            <person name="Zwiers L.-H."/>
            <person name="Turgeon B."/>
            <person name="Goodwin S."/>
            <person name="Spatafora J."/>
            <person name="Crous P."/>
            <person name="Grigoriev I."/>
        </authorList>
    </citation>
    <scope>NUCLEOTIDE SEQUENCE</scope>
    <source>
        <strain evidence="2">CBS 260.36</strain>
    </source>
</reference>
<evidence type="ECO:0000313" key="3">
    <source>
        <dbReference type="Proteomes" id="UP000799439"/>
    </source>
</evidence>
<proteinExistence type="predicted"/>
<dbReference type="OrthoDB" id="3546385at2759"/>
<keyword evidence="3" id="KW-1185">Reference proteome</keyword>
<protein>
    <recommendedName>
        <fullName evidence="1">2EXR domain-containing protein</fullName>
    </recommendedName>
</protein>
<comment type="caution">
    <text evidence="2">The sequence shown here is derived from an EMBL/GenBank/DDBJ whole genome shotgun (WGS) entry which is preliminary data.</text>
</comment>
<feature type="domain" description="2EXR" evidence="1">
    <location>
        <begin position="9"/>
        <end position="119"/>
    </location>
</feature>
<gene>
    <name evidence="2" type="ORF">K461DRAFT_64938</name>
</gene>